<evidence type="ECO:0000313" key="4">
    <source>
        <dbReference type="EMBL" id="MBB5191242.1"/>
    </source>
</evidence>
<comment type="caution">
    <text evidence="4">The sequence shown here is derived from an EMBL/GenBank/DDBJ whole genome shotgun (WGS) entry which is preliminary data.</text>
</comment>
<dbReference type="InterPro" id="IPR002104">
    <property type="entry name" value="Integrase_catalytic"/>
</dbReference>
<keyword evidence="1" id="KW-0233">DNA recombination</keyword>
<dbReference type="RefSeq" id="WP_184099946.1">
    <property type="nucleotide sequence ID" value="NZ_JACHHN010000003.1"/>
</dbReference>
<dbReference type="Pfam" id="PF00589">
    <property type="entry name" value="Phage_integrase"/>
    <property type="match status" value="1"/>
</dbReference>
<reference evidence="4 5" key="1">
    <citation type="submission" date="2020-08" db="EMBL/GenBank/DDBJ databases">
        <title>Genomic Encyclopedia of Type Strains, Phase IV (KMG-IV): sequencing the most valuable type-strain genomes for metagenomic binning, comparative biology and taxonomic classification.</title>
        <authorList>
            <person name="Goeker M."/>
        </authorList>
    </citation>
    <scope>NUCLEOTIDE SEQUENCE [LARGE SCALE GENOMIC DNA]</scope>
    <source>
        <strain evidence="4 5">DSM 18233</strain>
    </source>
</reference>
<dbReference type="GO" id="GO:0006310">
    <property type="term" value="P:DNA recombination"/>
    <property type="evidence" value="ECO:0007669"/>
    <property type="project" value="UniProtKB-KW"/>
</dbReference>
<dbReference type="SUPFAM" id="SSF56349">
    <property type="entry name" value="DNA breaking-rejoining enzymes"/>
    <property type="match status" value="1"/>
</dbReference>
<dbReference type="EMBL" id="JACHHN010000003">
    <property type="protein sequence ID" value="MBB5191242.1"/>
    <property type="molecule type" value="Genomic_DNA"/>
</dbReference>
<evidence type="ECO:0000259" key="3">
    <source>
        <dbReference type="PROSITE" id="PS51898"/>
    </source>
</evidence>
<keyword evidence="5" id="KW-1185">Reference proteome</keyword>
<proteinExistence type="predicted"/>
<dbReference type="GO" id="GO:0003677">
    <property type="term" value="F:DNA binding"/>
    <property type="evidence" value="ECO:0007669"/>
    <property type="project" value="InterPro"/>
</dbReference>
<dbReference type="InterPro" id="IPR011010">
    <property type="entry name" value="DNA_brk_join_enz"/>
</dbReference>
<feature type="region of interest" description="Disordered" evidence="2">
    <location>
        <begin position="270"/>
        <end position="289"/>
    </location>
</feature>
<dbReference type="PROSITE" id="PS51898">
    <property type="entry name" value="TYR_RECOMBINASE"/>
    <property type="match status" value="1"/>
</dbReference>
<dbReference type="Gene3D" id="1.10.443.10">
    <property type="entry name" value="Intergrase catalytic core"/>
    <property type="match status" value="1"/>
</dbReference>
<evidence type="ECO:0000256" key="2">
    <source>
        <dbReference type="SAM" id="MobiDB-lite"/>
    </source>
</evidence>
<dbReference type="AlphaFoldDB" id="A0A840RG23"/>
<sequence>MYVNPYSVRTLVLRSGERLPILIERTSGEPLFKPTVYSLSELRATNKASNTIDQTLRSIMLLHLFLQARNIELDERFRQNTILSLNELDDLVRYCKQRIVEQLSTDRFPSQARSPRRAKSESIRLVQSQTIAPGVKGHTAANRIRVIRDYLDWLVRYHIGHTSPSRDEESVLWAAWVRCKDGLSARIPRHKNRNQVGQREGLPNEVRERLLAVTAPESTENPWLSEGVRLRNHLIIRWLHDLGLRRGELLNIKISDINFQAEEVIIARRADDPEDPRKTEPRAKTRDRKLPLSPALCKLKHAQYAVHLHMRLFDCLSAEADESTG</sequence>
<dbReference type="InterPro" id="IPR013762">
    <property type="entry name" value="Integrase-like_cat_sf"/>
</dbReference>
<evidence type="ECO:0000313" key="5">
    <source>
        <dbReference type="Proteomes" id="UP000543030"/>
    </source>
</evidence>
<evidence type="ECO:0000256" key="1">
    <source>
        <dbReference type="ARBA" id="ARBA00023172"/>
    </source>
</evidence>
<name>A0A840RG23_9NEIS</name>
<dbReference type="GO" id="GO:0015074">
    <property type="term" value="P:DNA integration"/>
    <property type="evidence" value="ECO:0007669"/>
    <property type="project" value="InterPro"/>
</dbReference>
<protein>
    <recommendedName>
        <fullName evidence="3">Tyr recombinase domain-containing protein</fullName>
    </recommendedName>
</protein>
<gene>
    <name evidence="4" type="ORF">HNQ50_001965</name>
</gene>
<feature type="domain" description="Tyr recombinase" evidence="3">
    <location>
        <begin position="197"/>
        <end position="325"/>
    </location>
</feature>
<organism evidence="4 5">
    <name type="scientific">Silvimonas terrae</name>
    <dbReference type="NCBI Taxonomy" id="300266"/>
    <lineage>
        <taxon>Bacteria</taxon>
        <taxon>Pseudomonadati</taxon>
        <taxon>Pseudomonadota</taxon>
        <taxon>Betaproteobacteria</taxon>
        <taxon>Neisseriales</taxon>
        <taxon>Chitinibacteraceae</taxon>
        <taxon>Silvimonas</taxon>
    </lineage>
</organism>
<accession>A0A840RG23</accession>
<dbReference type="Proteomes" id="UP000543030">
    <property type="component" value="Unassembled WGS sequence"/>
</dbReference>